<dbReference type="EMBL" id="GBXM01004248">
    <property type="protein sequence ID" value="JAI04330.1"/>
    <property type="molecule type" value="Transcribed_RNA"/>
</dbReference>
<evidence type="ECO:0000313" key="1">
    <source>
        <dbReference type="EMBL" id="JAI04330.1"/>
    </source>
</evidence>
<organism evidence="1">
    <name type="scientific">Anguilla anguilla</name>
    <name type="common">European freshwater eel</name>
    <name type="synonym">Muraena anguilla</name>
    <dbReference type="NCBI Taxonomy" id="7936"/>
    <lineage>
        <taxon>Eukaryota</taxon>
        <taxon>Metazoa</taxon>
        <taxon>Chordata</taxon>
        <taxon>Craniata</taxon>
        <taxon>Vertebrata</taxon>
        <taxon>Euteleostomi</taxon>
        <taxon>Actinopterygii</taxon>
        <taxon>Neopterygii</taxon>
        <taxon>Teleostei</taxon>
        <taxon>Anguilliformes</taxon>
        <taxon>Anguillidae</taxon>
        <taxon>Anguilla</taxon>
    </lineage>
</organism>
<reference evidence="1" key="2">
    <citation type="journal article" date="2015" name="Fish Shellfish Immunol.">
        <title>Early steps in the European eel (Anguilla anguilla)-Vibrio vulnificus interaction in the gills: Role of the RtxA13 toxin.</title>
        <authorList>
            <person name="Callol A."/>
            <person name="Pajuelo D."/>
            <person name="Ebbesson L."/>
            <person name="Teles M."/>
            <person name="MacKenzie S."/>
            <person name="Amaro C."/>
        </authorList>
    </citation>
    <scope>NUCLEOTIDE SEQUENCE</scope>
</reference>
<sequence length="18" mass="2086">MVFVHPFTNANSYTTLLM</sequence>
<protein>
    <submittedName>
        <fullName evidence="1">Uncharacterized protein</fullName>
    </submittedName>
</protein>
<accession>A0A0E9XNX2</accession>
<name>A0A0E9XNX2_ANGAN</name>
<reference evidence="1" key="1">
    <citation type="submission" date="2014-11" db="EMBL/GenBank/DDBJ databases">
        <authorList>
            <person name="Amaro Gonzalez C."/>
        </authorList>
    </citation>
    <scope>NUCLEOTIDE SEQUENCE</scope>
</reference>
<dbReference type="AlphaFoldDB" id="A0A0E9XNX2"/>
<proteinExistence type="predicted"/>